<organism evidence="2 3">
    <name type="scientific">Aquirufa rosea</name>
    <dbReference type="NCBI Taxonomy" id="2509241"/>
    <lineage>
        <taxon>Bacteria</taxon>
        <taxon>Pseudomonadati</taxon>
        <taxon>Bacteroidota</taxon>
        <taxon>Cytophagia</taxon>
        <taxon>Cytophagales</taxon>
        <taxon>Flectobacillaceae</taxon>
        <taxon>Aquirufa</taxon>
    </lineage>
</organism>
<dbReference type="InterPro" id="IPR001466">
    <property type="entry name" value="Beta-lactam-related"/>
</dbReference>
<reference evidence="2 3" key="1">
    <citation type="submission" date="2019-01" db="EMBL/GenBank/DDBJ databases">
        <title>Cytophagaceae bacterium strain CAR-16.</title>
        <authorList>
            <person name="Chen W.-M."/>
        </authorList>
    </citation>
    <scope>NUCLEOTIDE SEQUENCE [LARGE SCALE GENOMIC DNA]</scope>
    <source>
        <strain evidence="2 3">CAR-16</strain>
    </source>
</reference>
<gene>
    <name evidence="2" type="ORF">ESB04_03380</name>
</gene>
<evidence type="ECO:0000313" key="3">
    <source>
        <dbReference type="Proteomes" id="UP000289455"/>
    </source>
</evidence>
<dbReference type="Pfam" id="PF00144">
    <property type="entry name" value="Beta-lactamase"/>
    <property type="match status" value="1"/>
</dbReference>
<dbReference type="OrthoDB" id="846150at2"/>
<dbReference type="RefSeq" id="WP_129026281.1">
    <property type="nucleotide sequence ID" value="NZ_SDHY01000002.1"/>
</dbReference>
<dbReference type="EMBL" id="SDHY01000002">
    <property type="protein sequence ID" value="RXK50703.1"/>
    <property type="molecule type" value="Genomic_DNA"/>
</dbReference>
<evidence type="ECO:0000259" key="1">
    <source>
        <dbReference type="Pfam" id="PF00144"/>
    </source>
</evidence>
<dbReference type="PANTHER" id="PTHR46825">
    <property type="entry name" value="D-ALANYL-D-ALANINE-CARBOXYPEPTIDASE/ENDOPEPTIDASE AMPH"/>
    <property type="match status" value="1"/>
</dbReference>
<dbReference type="SUPFAM" id="SSF56601">
    <property type="entry name" value="beta-lactamase/transpeptidase-like"/>
    <property type="match status" value="1"/>
</dbReference>
<protein>
    <submittedName>
        <fullName evidence="2">Class A beta-lactamase-related serine hydrolase</fullName>
    </submittedName>
</protein>
<dbReference type="Gene3D" id="3.40.710.10">
    <property type="entry name" value="DD-peptidase/beta-lactamase superfamily"/>
    <property type="match status" value="1"/>
</dbReference>
<dbReference type="PANTHER" id="PTHR46825:SF9">
    <property type="entry name" value="BETA-LACTAMASE-RELATED DOMAIN-CONTAINING PROTEIN"/>
    <property type="match status" value="1"/>
</dbReference>
<accession>A0A4Q1C0N8</accession>
<sequence>MERHQLLHRIKFLVLVFWGILPFSTFSQVSKAEMAIQSMMQSNPIVGLSVAVVKNNRVVYQHSFGLKDQEQHTALTDDCLFRIASISKSFSATAIMQLVEANKISLEDDVSKLLGFRIRNPRFPDVIITLRMLLSHRSSLHDSQGYFNLDVLNPEKNPNWAACYNQTEPGKGYLYCNLNFNLAGTIIERVSGERFDQYIKRHILQPLRIDGGYCVDSLDKSRFATIYEYSLESMKFKPSPAAYAPRSQEIAHYIMGYSTPIFSPTGGMKISTGDLARYMIMHSQQGKLAGTRIISKRSSKEMQTALSEEEHYGLALLQTDRLIEGKTLVGHTGSAYGLESMMFFHPKEKFGLVVISNGCHPEMLDGFNAVLKRTANVLYDAFVK</sequence>
<dbReference type="GO" id="GO:0016787">
    <property type="term" value="F:hydrolase activity"/>
    <property type="evidence" value="ECO:0007669"/>
    <property type="project" value="UniProtKB-KW"/>
</dbReference>
<dbReference type="InterPro" id="IPR050491">
    <property type="entry name" value="AmpC-like"/>
</dbReference>
<keyword evidence="3" id="KW-1185">Reference proteome</keyword>
<name>A0A4Q1C0N8_9BACT</name>
<dbReference type="AlphaFoldDB" id="A0A4Q1C0N8"/>
<dbReference type="Proteomes" id="UP000289455">
    <property type="component" value="Unassembled WGS sequence"/>
</dbReference>
<feature type="domain" description="Beta-lactamase-related" evidence="1">
    <location>
        <begin position="35"/>
        <end position="368"/>
    </location>
</feature>
<keyword evidence="2" id="KW-0378">Hydrolase</keyword>
<comment type="caution">
    <text evidence="2">The sequence shown here is derived from an EMBL/GenBank/DDBJ whole genome shotgun (WGS) entry which is preliminary data.</text>
</comment>
<dbReference type="InterPro" id="IPR012338">
    <property type="entry name" value="Beta-lactam/transpept-like"/>
</dbReference>
<proteinExistence type="predicted"/>
<evidence type="ECO:0000313" key="2">
    <source>
        <dbReference type="EMBL" id="RXK50703.1"/>
    </source>
</evidence>